<evidence type="ECO:0000313" key="5">
    <source>
        <dbReference type="EMBL" id="VWL85095.1"/>
    </source>
</evidence>
<evidence type="ECO:0000259" key="4">
    <source>
        <dbReference type="PROSITE" id="PS51118"/>
    </source>
</evidence>
<dbReference type="Pfam" id="PF01638">
    <property type="entry name" value="HxlR"/>
    <property type="match status" value="1"/>
</dbReference>
<keyword evidence="1" id="KW-0805">Transcription regulation</keyword>
<gene>
    <name evidence="5" type="ORF">OMES3154_00377</name>
</gene>
<evidence type="ECO:0000256" key="3">
    <source>
        <dbReference type="ARBA" id="ARBA00023163"/>
    </source>
</evidence>
<keyword evidence="6" id="KW-1185">Reference proteome</keyword>
<dbReference type="Gene3D" id="1.10.10.10">
    <property type="entry name" value="Winged helix-like DNA-binding domain superfamily/Winged helix DNA-binding domain"/>
    <property type="match status" value="1"/>
</dbReference>
<dbReference type="PANTHER" id="PTHR33204">
    <property type="entry name" value="TRANSCRIPTIONAL REGULATOR, MARR FAMILY"/>
    <property type="match status" value="1"/>
</dbReference>
<evidence type="ECO:0000256" key="2">
    <source>
        <dbReference type="ARBA" id="ARBA00023125"/>
    </source>
</evidence>
<evidence type="ECO:0000256" key="1">
    <source>
        <dbReference type="ARBA" id="ARBA00023015"/>
    </source>
</evidence>
<dbReference type="EMBL" id="CABWIB010000001">
    <property type="protein sequence ID" value="VWL85095.1"/>
    <property type="molecule type" value="Genomic_DNA"/>
</dbReference>
<accession>A0A6I8M6T1</accession>
<dbReference type="GO" id="GO:0003677">
    <property type="term" value="F:DNA binding"/>
    <property type="evidence" value="ECO:0007669"/>
    <property type="project" value="UniProtKB-KW"/>
</dbReference>
<name>A0A6I8M6T1_9FUSO</name>
<dbReference type="InterPro" id="IPR036390">
    <property type="entry name" value="WH_DNA-bd_sf"/>
</dbReference>
<feature type="domain" description="HTH hxlR-type" evidence="4">
    <location>
        <begin position="11"/>
        <end position="109"/>
    </location>
</feature>
<proteinExistence type="predicted"/>
<dbReference type="PANTHER" id="PTHR33204:SF18">
    <property type="entry name" value="TRANSCRIPTIONAL REGULATORY PROTEIN"/>
    <property type="match status" value="1"/>
</dbReference>
<dbReference type="SUPFAM" id="SSF46785">
    <property type="entry name" value="Winged helix' DNA-binding domain"/>
    <property type="match status" value="1"/>
</dbReference>
<sequence length="109" mass="12533">MYKLNGREYGCPVEAVSNFLGKKWVAQIICVIGNRQKHFSELKRSLEGCSTKMLSQQLKMLQELGIVENNKEILENNEVRSLYYLTEKGKTILPILEKIISWGDKNLEA</sequence>
<dbReference type="RefSeq" id="WP_156683118.1">
    <property type="nucleotide sequence ID" value="NZ_CABWIB010000001.1"/>
</dbReference>
<dbReference type="InterPro" id="IPR036388">
    <property type="entry name" value="WH-like_DNA-bd_sf"/>
</dbReference>
<dbReference type="PROSITE" id="PS51118">
    <property type="entry name" value="HTH_HXLR"/>
    <property type="match status" value="1"/>
</dbReference>
<reference evidence="5 6" key="1">
    <citation type="submission" date="2019-10" db="EMBL/GenBank/DDBJ databases">
        <authorList>
            <person name="Blom J."/>
        </authorList>
    </citation>
    <scope>NUCLEOTIDE SEQUENCE [LARGE SCALE GENOMIC DNA]</scope>
    <source>
        <strain evidence="5 6">ES3154-GLU</strain>
    </source>
</reference>
<keyword evidence="2" id="KW-0238">DNA-binding</keyword>
<protein>
    <submittedName>
        <fullName evidence="5">HxlR family transcriptional regulator</fullName>
    </submittedName>
</protein>
<dbReference type="InterPro" id="IPR002577">
    <property type="entry name" value="HTH_HxlR"/>
</dbReference>
<keyword evidence="3" id="KW-0804">Transcription</keyword>
<dbReference type="Proteomes" id="UP000419017">
    <property type="component" value="Unassembled WGS sequence"/>
</dbReference>
<organism evidence="5 6">
    <name type="scientific">Oceanivirga miroungae</name>
    <dbReference type="NCBI Taxonomy" id="1130046"/>
    <lineage>
        <taxon>Bacteria</taxon>
        <taxon>Fusobacteriati</taxon>
        <taxon>Fusobacteriota</taxon>
        <taxon>Fusobacteriia</taxon>
        <taxon>Fusobacteriales</taxon>
        <taxon>Leptotrichiaceae</taxon>
        <taxon>Oceanivirga</taxon>
    </lineage>
</organism>
<dbReference type="AlphaFoldDB" id="A0A6I8M6T1"/>
<evidence type="ECO:0000313" key="6">
    <source>
        <dbReference type="Proteomes" id="UP000419017"/>
    </source>
</evidence>